<dbReference type="OrthoDB" id="670767at2"/>
<proteinExistence type="predicted"/>
<feature type="domain" description="Lysozyme inhibitor LprI-like N-terminal" evidence="2">
    <location>
        <begin position="40"/>
        <end position="121"/>
    </location>
</feature>
<dbReference type="InterPro" id="IPR009739">
    <property type="entry name" value="LprI-like_N"/>
</dbReference>
<evidence type="ECO:0000256" key="1">
    <source>
        <dbReference type="SAM" id="SignalP"/>
    </source>
</evidence>
<evidence type="ECO:0000259" key="2">
    <source>
        <dbReference type="Pfam" id="PF07007"/>
    </source>
</evidence>
<feature type="chain" id="PRO_5019862230" evidence="1">
    <location>
        <begin position="20"/>
        <end position="249"/>
    </location>
</feature>
<dbReference type="AlphaFoldDB" id="A0A495IWY5"/>
<feature type="signal peptide" evidence="1">
    <location>
        <begin position="1"/>
        <end position="19"/>
    </location>
</feature>
<reference evidence="3 4" key="1">
    <citation type="submission" date="2018-10" db="EMBL/GenBank/DDBJ databases">
        <title>Genomic Encyclopedia of Archaeal and Bacterial Type Strains, Phase II (KMG-II): from individual species to whole genera.</title>
        <authorList>
            <person name="Goeker M."/>
        </authorList>
    </citation>
    <scope>NUCLEOTIDE SEQUENCE [LARGE SCALE GENOMIC DNA]</scope>
    <source>
        <strain evidence="3 4">DSM 18602</strain>
    </source>
</reference>
<comment type="caution">
    <text evidence="3">The sequence shown here is derived from an EMBL/GenBank/DDBJ whole genome shotgun (WGS) entry which is preliminary data.</text>
</comment>
<name>A0A495IWY5_9SPHI</name>
<protein>
    <submittedName>
        <fullName evidence="3">Uncharacterized protein DUF1311</fullName>
    </submittedName>
</protein>
<evidence type="ECO:0000313" key="3">
    <source>
        <dbReference type="EMBL" id="RKR81195.1"/>
    </source>
</evidence>
<dbReference type="EMBL" id="RBKU01000001">
    <property type="protein sequence ID" value="RKR81195.1"/>
    <property type="molecule type" value="Genomic_DNA"/>
</dbReference>
<dbReference type="Gene3D" id="1.20.1270.180">
    <property type="match status" value="1"/>
</dbReference>
<dbReference type="Proteomes" id="UP000268007">
    <property type="component" value="Unassembled WGS sequence"/>
</dbReference>
<dbReference type="RefSeq" id="WP_121196914.1">
    <property type="nucleotide sequence ID" value="NZ_RBKU01000001.1"/>
</dbReference>
<gene>
    <name evidence="3" type="ORF">BDD43_1340</name>
</gene>
<keyword evidence="1" id="KW-0732">Signal</keyword>
<evidence type="ECO:0000313" key="4">
    <source>
        <dbReference type="Proteomes" id="UP000268007"/>
    </source>
</evidence>
<accession>A0A495IWY5</accession>
<organism evidence="3 4">
    <name type="scientific">Mucilaginibacter gracilis</name>
    <dbReference type="NCBI Taxonomy" id="423350"/>
    <lineage>
        <taxon>Bacteria</taxon>
        <taxon>Pseudomonadati</taxon>
        <taxon>Bacteroidota</taxon>
        <taxon>Sphingobacteriia</taxon>
        <taxon>Sphingobacteriales</taxon>
        <taxon>Sphingobacteriaceae</taxon>
        <taxon>Mucilaginibacter</taxon>
    </lineage>
</organism>
<keyword evidence="4" id="KW-1185">Reference proteome</keyword>
<sequence>MKYLMMILGLLFINSVVKAQTEQTITDLEVENKKCLDKGQAMLGCEQKFYGQLDSVLNVAYKNLRAGLNPTEKLALKADQLKWLALRDKAFADRKGAFASSAQDDRMIAYAEMNSIVKARVRLLIKRISINVAKALPNRAQCVEKESKPNENGDVTITRTCTYQNYRSVSIGEPDYKGRTFWSSKVYLKQNGVFVKVTNAAFFNQNGDKLLAMLNKTFNEDFMKARAEETDPDSKACYGDKTKLDWFKP</sequence>
<dbReference type="Pfam" id="PF07007">
    <property type="entry name" value="LprI"/>
    <property type="match status" value="1"/>
</dbReference>